<proteinExistence type="predicted"/>
<dbReference type="HOGENOM" id="CLU_3265024_0_0_5"/>
<sequence length="41" mass="4510">MAVPGMPIGSPGMEAPDGRRDPYDVLAFDKRGRTRVFAHHT</sequence>
<feature type="region of interest" description="Disordered" evidence="1">
    <location>
        <begin position="1"/>
        <end position="21"/>
    </location>
</feature>
<dbReference type="AlphaFoldDB" id="F4QFY2"/>
<dbReference type="eggNOG" id="COG3019">
    <property type="taxonomic scope" value="Bacteria"/>
</dbReference>
<organism evidence="2 3">
    <name type="scientific">Asticcacaulis biprosthecium C19</name>
    <dbReference type="NCBI Taxonomy" id="715226"/>
    <lineage>
        <taxon>Bacteria</taxon>
        <taxon>Pseudomonadati</taxon>
        <taxon>Pseudomonadota</taxon>
        <taxon>Alphaproteobacteria</taxon>
        <taxon>Caulobacterales</taxon>
        <taxon>Caulobacteraceae</taxon>
        <taxon>Asticcacaulis</taxon>
    </lineage>
</organism>
<dbReference type="Proteomes" id="UP000006512">
    <property type="component" value="Unassembled WGS sequence"/>
</dbReference>
<gene>
    <name evidence="2" type="ORF">ABI_00250</name>
</gene>
<protein>
    <submittedName>
        <fullName evidence="2">Metal-binding protein</fullName>
    </submittedName>
</protein>
<accession>F4QFY2</accession>
<reference evidence="3" key="1">
    <citation type="submission" date="2011-03" db="EMBL/GenBank/DDBJ databases">
        <title>Draft genome sequence of Brevundimonas diminuta.</title>
        <authorList>
            <person name="Brown P.J.B."/>
            <person name="Buechlein A."/>
            <person name="Hemmerich C."/>
            <person name="Brun Y.V."/>
        </authorList>
    </citation>
    <scope>NUCLEOTIDE SEQUENCE [LARGE SCALE GENOMIC DNA]</scope>
    <source>
        <strain evidence="3">C19</strain>
    </source>
</reference>
<dbReference type="STRING" id="715226.ABI_00250"/>
<name>F4QFY2_9CAUL</name>
<evidence type="ECO:0000256" key="1">
    <source>
        <dbReference type="SAM" id="MobiDB-lite"/>
    </source>
</evidence>
<dbReference type="EMBL" id="GL883076">
    <property type="protein sequence ID" value="EGF93793.1"/>
    <property type="molecule type" value="Genomic_DNA"/>
</dbReference>
<keyword evidence="3" id="KW-1185">Reference proteome</keyword>
<evidence type="ECO:0000313" key="3">
    <source>
        <dbReference type="Proteomes" id="UP000006512"/>
    </source>
</evidence>
<evidence type="ECO:0000313" key="2">
    <source>
        <dbReference type="EMBL" id="EGF93793.1"/>
    </source>
</evidence>